<protein>
    <recommendedName>
        <fullName evidence="4">DUF2798 domain-containing protein</fullName>
    </recommendedName>
</protein>
<gene>
    <name evidence="2" type="ORF">SAMN04487752_1943</name>
</gene>
<dbReference type="EMBL" id="FNJW01000008">
    <property type="protein sequence ID" value="SDQ35577.1"/>
    <property type="molecule type" value="Genomic_DNA"/>
</dbReference>
<evidence type="ECO:0000313" key="2">
    <source>
        <dbReference type="EMBL" id="SDQ35577.1"/>
    </source>
</evidence>
<dbReference type="InterPro" id="IPR021529">
    <property type="entry name" value="DUF2798"/>
</dbReference>
<dbReference type="Proteomes" id="UP000199481">
    <property type="component" value="Unassembled WGS sequence"/>
</dbReference>
<organism evidence="2 3">
    <name type="scientific">Carnobacterium viridans</name>
    <dbReference type="NCBI Taxonomy" id="174587"/>
    <lineage>
        <taxon>Bacteria</taxon>
        <taxon>Bacillati</taxon>
        <taxon>Bacillota</taxon>
        <taxon>Bacilli</taxon>
        <taxon>Lactobacillales</taxon>
        <taxon>Carnobacteriaceae</taxon>
        <taxon>Carnobacterium</taxon>
    </lineage>
</organism>
<evidence type="ECO:0000256" key="1">
    <source>
        <dbReference type="SAM" id="Phobius"/>
    </source>
</evidence>
<keyword evidence="1" id="KW-1133">Transmembrane helix</keyword>
<sequence>MPHNAKEGMLYGLIICTITVLIMSTVNIGLEFGKLDTEVFMIILKSFPIILIIAMLLEVLVIGRIAEKLVHTFSDDTDGFNARILFTIFFTVIGMSLIMTFIGTMIGKGFNLSLFETLSHWPRNFSIALFCELLIAQPPARFVMKKLHERQENSTITEDNSSIDFD</sequence>
<name>A0A1H1A7E0_9LACT</name>
<dbReference type="Pfam" id="PF11391">
    <property type="entry name" value="DUF2798"/>
    <property type="match status" value="2"/>
</dbReference>
<dbReference type="AlphaFoldDB" id="A0A1H1A7E0"/>
<keyword evidence="3" id="KW-1185">Reference proteome</keyword>
<feature type="transmembrane region" description="Helical" evidence="1">
    <location>
        <begin position="9"/>
        <end position="30"/>
    </location>
</feature>
<accession>A0A1H1A7E0</accession>
<feature type="transmembrane region" description="Helical" evidence="1">
    <location>
        <begin position="84"/>
        <end position="105"/>
    </location>
</feature>
<reference evidence="3" key="1">
    <citation type="submission" date="2016-10" db="EMBL/GenBank/DDBJ databases">
        <authorList>
            <person name="Varghese N."/>
            <person name="Submissions S."/>
        </authorList>
    </citation>
    <scope>NUCLEOTIDE SEQUENCE [LARGE SCALE GENOMIC DNA]</scope>
    <source>
        <strain evidence="3">MPL-11</strain>
    </source>
</reference>
<feature type="transmembrane region" description="Helical" evidence="1">
    <location>
        <begin position="42"/>
        <end position="63"/>
    </location>
</feature>
<keyword evidence="1" id="KW-0472">Membrane</keyword>
<evidence type="ECO:0008006" key="4">
    <source>
        <dbReference type="Google" id="ProtNLM"/>
    </source>
</evidence>
<keyword evidence="1" id="KW-0812">Transmembrane</keyword>
<evidence type="ECO:0000313" key="3">
    <source>
        <dbReference type="Proteomes" id="UP000199481"/>
    </source>
</evidence>
<dbReference type="RefSeq" id="WP_226776531.1">
    <property type="nucleotide sequence ID" value="NZ_CP084916.1"/>
</dbReference>
<proteinExistence type="predicted"/>